<comment type="subcellular location">
    <subcellularLocation>
        <location evidence="1">Membrane</location>
        <topology evidence="1">Multi-pass membrane protein</topology>
    </subcellularLocation>
</comment>
<keyword evidence="7" id="KW-0653">Protein transport</keyword>
<evidence type="ECO:0000256" key="12">
    <source>
        <dbReference type="SAM" id="Phobius"/>
    </source>
</evidence>
<evidence type="ECO:0000256" key="7">
    <source>
        <dbReference type="ARBA" id="ARBA00022927"/>
    </source>
</evidence>
<geneLocation type="plastid" evidence="14"/>
<dbReference type="NCBIfam" id="TIGR00810">
    <property type="entry name" value="secG"/>
    <property type="match status" value="1"/>
</dbReference>
<evidence type="ECO:0000256" key="11">
    <source>
        <dbReference type="ARBA" id="ARBA00025638"/>
    </source>
</evidence>
<evidence type="ECO:0000256" key="4">
    <source>
        <dbReference type="ARBA" id="ARBA00015435"/>
    </source>
</evidence>
<gene>
    <name evidence="14" type="primary">secG</name>
</gene>
<dbReference type="GO" id="GO:0009306">
    <property type="term" value="P:protein secretion"/>
    <property type="evidence" value="ECO:0007669"/>
    <property type="project" value="InterPro"/>
</dbReference>
<keyword evidence="8 12" id="KW-1133">Transmembrane helix</keyword>
<keyword evidence="10 12" id="KW-0472">Membrane</keyword>
<feature type="transmembrane region" description="Helical" evidence="12">
    <location>
        <begin position="48"/>
        <end position="65"/>
    </location>
</feature>
<reference evidence="14" key="1">
    <citation type="journal article" date="2017" name="Genome Biol. Evol.">
        <title>Evolutionary Dynamics of Cryptophyte Plastid Genomes.</title>
        <authorList>
            <person name="Kim J.I."/>
            <person name="Moore C.E."/>
            <person name="Archibald J.M."/>
            <person name="Bhattacharya D."/>
            <person name="Yi G."/>
            <person name="Yoon H.S."/>
            <person name="Shin W."/>
        </authorList>
    </citation>
    <scope>NUCLEOTIDE SEQUENCE</scope>
    <source>
        <strain evidence="14">CCMP1868</strain>
    </source>
</reference>
<name>A0A222AHV2_9CRYP</name>
<evidence type="ECO:0000256" key="9">
    <source>
        <dbReference type="ARBA" id="ARBA00023010"/>
    </source>
</evidence>
<evidence type="ECO:0000256" key="1">
    <source>
        <dbReference type="ARBA" id="ARBA00004141"/>
    </source>
</evidence>
<dbReference type="InterPro" id="IPR004692">
    <property type="entry name" value="SecG"/>
</dbReference>
<keyword evidence="14" id="KW-0934">Plastid</keyword>
<keyword evidence="5" id="KW-0813">Transport</keyword>
<evidence type="ECO:0000313" key="14">
    <source>
        <dbReference type="EMBL" id="ASO75949.1"/>
    </source>
</evidence>
<dbReference type="Pfam" id="PF03840">
    <property type="entry name" value="SecG"/>
    <property type="match status" value="1"/>
</dbReference>
<evidence type="ECO:0000256" key="10">
    <source>
        <dbReference type="ARBA" id="ARBA00023136"/>
    </source>
</evidence>
<feature type="signal peptide" evidence="13">
    <location>
        <begin position="1"/>
        <end position="24"/>
    </location>
</feature>
<dbReference type="EMBL" id="KY856940">
    <property type="protein sequence ID" value="ASO75949.1"/>
    <property type="molecule type" value="Genomic_DNA"/>
</dbReference>
<evidence type="ECO:0000256" key="8">
    <source>
        <dbReference type="ARBA" id="ARBA00022989"/>
    </source>
</evidence>
<evidence type="ECO:0000256" key="6">
    <source>
        <dbReference type="ARBA" id="ARBA00022692"/>
    </source>
</evidence>
<keyword evidence="9" id="KW-0811">Translocation</keyword>
<accession>A0A222AHV2</accession>
<proteinExistence type="inferred from homology"/>
<evidence type="ECO:0000256" key="13">
    <source>
        <dbReference type="SAM" id="SignalP"/>
    </source>
</evidence>
<dbReference type="GO" id="GO:0016020">
    <property type="term" value="C:membrane"/>
    <property type="evidence" value="ECO:0007669"/>
    <property type="project" value="UniProtKB-SubCell"/>
</dbReference>
<dbReference type="AlphaFoldDB" id="A0A222AHV2"/>
<dbReference type="GO" id="GO:0015450">
    <property type="term" value="F:protein-transporting ATPase activity"/>
    <property type="evidence" value="ECO:0007669"/>
    <property type="project" value="InterPro"/>
</dbReference>
<comment type="similarity">
    <text evidence="2">Belongs to the SecG family.</text>
</comment>
<organism evidence="14">
    <name type="scientific">Storeatula sp. CCMP1868</name>
    <dbReference type="NCBI Taxonomy" id="195070"/>
    <lineage>
        <taxon>Eukaryota</taxon>
        <taxon>Cryptophyceae</taxon>
        <taxon>Pyrenomonadales</taxon>
        <taxon>Pyrenomonadaceae</taxon>
        <taxon>Storeatula</taxon>
    </lineage>
</organism>
<keyword evidence="6 12" id="KW-0812">Transmembrane</keyword>
<evidence type="ECO:0000256" key="2">
    <source>
        <dbReference type="ARBA" id="ARBA00008445"/>
    </source>
</evidence>
<comment type="function">
    <text evidence="11">Involved in protein export. Participates in an early event of protein translocation across the chloroplast thylakoid membrane.</text>
</comment>
<keyword evidence="13" id="KW-0732">Signal</keyword>
<feature type="chain" id="PRO_5012126484" description="Probable protein-export membrane protein SecG" evidence="13">
    <location>
        <begin position="25"/>
        <end position="69"/>
    </location>
</feature>
<evidence type="ECO:0000256" key="3">
    <source>
        <dbReference type="ARBA" id="ARBA00013657"/>
    </source>
</evidence>
<protein>
    <recommendedName>
        <fullName evidence="4">Probable protein-export membrane protein SecG</fullName>
    </recommendedName>
    <alternativeName>
        <fullName evidence="3">Probable protein-export membrane protein secG</fullName>
    </alternativeName>
</protein>
<sequence>MIQNLWILCSVFLIISIMIHNPKGQGMSGQNQILNGTRSAEETLNKVTWILITVFFLLTVYLATLNKID</sequence>
<evidence type="ECO:0000256" key="5">
    <source>
        <dbReference type="ARBA" id="ARBA00022448"/>
    </source>
</evidence>